<evidence type="ECO:0000256" key="1">
    <source>
        <dbReference type="SAM" id="Phobius"/>
    </source>
</evidence>
<protein>
    <submittedName>
        <fullName evidence="2">Uncharacterized protein</fullName>
    </submittedName>
</protein>
<keyword evidence="1" id="KW-1133">Transmembrane helix</keyword>
<proteinExistence type="predicted"/>
<organism evidence="2">
    <name type="scientific">Rhizophora mucronata</name>
    <name type="common">Asiatic mangrove</name>
    <dbReference type="NCBI Taxonomy" id="61149"/>
    <lineage>
        <taxon>Eukaryota</taxon>
        <taxon>Viridiplantae</taxon>
        <taxon>Streptophyta</taxon>
        <taxon>Embryophyta</taxon>
        <taxon>Tracheophyta</taxon>
        <taxon>Spermatophyta</taxon>
        <taxon>Magnoliopsida</taxon>
        <taxon>eudicotyledons</taxon>
        <taxon>Gunneridae</taxon>
        <taxon>Pentapetalae</taxon>
        <taxon>rosids</taxon>
        <taxon>fabids</taxon>
        <taxon>Malpighiales</taxon>
        <taxon>Rhizophoraceae</taxon>
        <taxon>Rhizophora</taxon>
    </lineage>
</organism>
<name>A0A2P2IM12_RHIMU</name>
<sequence>MGRPARAKKGRTSRYSKWNANESLVMGSLLILFLGYLMDTMGLQLLYTLKRIS</sequence>
<accession>A0A2P2IM12</accession>
<keyword evidence="1" id="KW-0472">Membrane</keyword>
<reference evidence="2" key="1">
    <citation type="submission" date="2018-02" db="EMBL/GenBank/DDBJ databases">
        <title>Rhizophora mucronata_Transcriptome.</title>
        <authorList>
            <person name="Meera S.P."/>
            <person name="Sreeshan A."/>
            <person name="Augustine A."/>
        </authorList>
    </citation>
    <scope>NUCLEOTIDE SEQUENCE</scope>
    <source>
        <tissue evidence="2">Leaf</tissue>
    </source>
</reference>
<feature type="transmembrane region" description="Helical" evidence="1">
    <location>
        <begin position="20"/>
        <end position="38"/>
    </location>
</feature>
<dbReference type="AlphaFoldDB" id="A0A2P2IM12"/>
<dbReference type="EMBL" id="GGEC01001730">
    <property type="protein sequence ID" value="MBW82213.1"/>
    <property type="molecule type" value="Transcribed_RNA"/>
</dbReference>
<keyword evidence="1" id="KW-0812">Transmembrane</keyword>
<evidence type="ECO:0000313" key="2">
    <source>
        <dbReference type="EMBL" id="MBW82213.1"/>
    </source>
</evidence>